<evidence type="ECO:0000313" key="14">
    <source>
        <dbReference type="Proteomes" id="UP000285650"/>
    </source>
</evidence>
<keyword evidence="6 10" id="KW-0378">Hydrolase</keyword>
<evidence type="ECO:0000256" key="8">
    <source>
        <dbReference type="ARBA" id="ARBA00023295"/>
    </source>
</evidence>
<dbReference type="SMART" id="SM01038">
    <property type="entry name" value="Bgal_small_N"/>
    <property type="match status" value="1"/>
</dbReference>
<feature type="chain" id="PRO_5019013778" description="Beta-galactosidase" evidence="11">
    <location>
        <begin position="24"/>
        <end position="1139"/>
    </location>
</feature>
<dbReference type="SUPFAM" id="SSF49303">
    <property type="entry name" value="beta-Galactosidase/glucuronidase domain"/>
    <property type="match status" value="2"/>
</dbReference>
<dbReference type="InterPro" id="IPR032312">
    <property type="entry name" value="LacZ_4"/>
</dbReference>
<dbReference type="InterPro" id="IPR036156">
    <property type="entry name" value="Beta-gal/glucu_dom_sf"/>
</dbReference>
<dbReference type="AlphaFoldDB" id="A0A414LDK4"/>
<evidence type="ECO:0000256" key="2">
    <source>
        <dbReference type="ARBA" id="ARBA00001913"/>
    </source>
</evidence>
<comment type="catalytic activity">
    <reaction evidence="1 10">
        <text>Hydrolysis of terminal non-reducing beta-D-galactose residues in beta-D-galactosides.</text>
        <dbReference type="EC" id="3.2.1.23"/>
    </reaction>
</comment>
<dbReference type="GO" id="GO:0004565">
    <property type="term" value="F:beta-galactosidase activity"/>
    <property type="evidence" value="ECO:0007669"/>
    <property type="project" value="UniProtKB-EC"/>
</dbReference>
<dbReference type="InterPro" id="IPR008979">
    <property type="entry name" value="Galactose-bd-like_sf"/>
</dbReference>
<dbReference type="InterPro" id="IPR059177">
    <property type="entry name" value="GH29D-like_dom"/>
</dbReference>
<dbReference type="Gene3D" id="2.70.98.10">
    <property type="match status" value="1"/>
</dbReference>
<dbReference type="Pfam" id="PF13290">
    <property type="entry name" value="CHB_HEX_C_1"/>
    <property type="match status" value="1"/>
</dbReference>
<dbReference type="Pfam" id="PF00703">
    <property type="entry name" value="Glyco_hydro_2"/>
    <property type="match status" value="1"/>
</dbReference>
<dbReference type="PROSITE" id="PS00719">
    <property type="entry name" value="GLYCOSYL_HYDROL_F2_1"/>
    <property type="match status" value="1"/>
</dbReference>
<evidence type="ECO:0000256" key="7">
    <source>
        <dbReference type="ARBA" id="ARBA00022837"/>
    </source>
</evidence>
<comment type="subunit">
    <text evidence="4">Monomer.</text>
</comment>
<dbReference type="PRINTS" id="PR00132">
    <property type="entry name" value="GLHYDRLASE2"/>
</dbReference>
<dbReference type="Gene3D" id="3.20.20.80">
    <property type="entry name" value="Glycosidases"/>
    <property type="match status" value="1"/>
</dbReference>
<dbReference type="InterPro" id="IPR011013">
    <property type="entry name" value="Gal_mutarotase_sf_dom"/>
</dbReference>
<protein>
    <recommendedName>
        <fullName evidence="5 10">Beta-galactosidase</fullName>
        <ecNumber evidence="5 10">3.2.1.23</ecNumber>
    </recommendedName>
    <alternativeName>
        <fullName evidence="9 10">Lactase</fullName>
    </alternativeName>
</protein>
<dbReference type="Gene3D" id="2.60.120.260">
    <property type="entry name" value="Galactose-binding domain-like"/>
    <property type="match status" value="1"/>
</dbReference>
<accession>A0A414LDK4</accession>
<dbReference type="InterPro" id="IPR050347">
    <property type="entry name" value="Bact_Beta-galactosidase"/>
</dbReference>
<dbReference type="RefSeq" id="WP_118221469.1">
    <property type="nucleotide sequence ID" value="NZ_JADNIJ010000002.1"/>
</dbReference>
<dbReference type="InterPro" id="IPR017853">
    <property type="entry name" value="GH"/>
</dbReference>
<dbReference type="Pfam" id="PF02837">
    <property type="entry name" value="Glyco_hydro_2_N"/>
    <property type="match status" value="1"/>
</dbReference>
<proteinExistence type="inferred from homology"/>
<organism evidence="13 14">
    <name type="scientific">Bacteroides intestinalis</name>
    <dbReference type="NCBI Taxonomy" id="329854"/>
    <lineage>
        <taxon>Bacteria</taxon>
        <taxon>Pseudomonadati</taxon>
        <taxon>Bacteroidota</taxon>
        <taxon>Bacteroidia</taxon>
        <taxon>Bacteroidales</taxon>
        <taxon>Bacteroidaceae</taxon>
        <taxon>Bacteroides</taxon>
    </lineage>
</organism>
<dbReference type="FunFam" id="2.60.40.10:FF:000680">
    <property type="entry name" value="Beta-galactosidase"/>
    <property type="match status" value="1"/>
</dbReference>
<dbReference type="PANTHER" id="PTHR46323:SF2">
    <property type="entry name" value="BETA-GALACTOSIDASE"/>
    <property type="match status" value="1"/>
</dbReference>
<dbReference type="GO" id="GO:0005990">
    <property type="term" value="P:lactose catabolic process"/>
    <property type="evidence" value="ECO:0007669"/>
    <property type="project" value="TreeGrafter"/>
</dbReference>
<keyword evidence="7" id="KW-0106">Calcium</keyword>
<comment type="cofactor">
    <cofactor evidence="2">
        <name>Ca(2+)</name>
        <dbReference type="ChEBI" id="CHEBI:29108"/>
    </cofactor>
</comment>
<dbReference type="InterPro" id="IPR023230">
    <property type="entry name" value="Glyco_hydro_2_CS"/>
</dbReference>
<gene>
    <name evidence="13" type="ORF">DW712_07295</name>
</gene>
<dbReference type="InterPro" id="IPR014718">
    <property type="entry name" value="GH-type_carb-bd"/>
</dbReference>
<evidence type="ECO:0000256" key="10">
    <source>
        <dbReference type="RuleBase" id="RU361154"/>
    </source>
</evidence>
<dbReference type="SUPFAM" id="SSF74650">
    <property type="entry name" value="Galactose mutarotase-like"/>
    <property type="match status" value="1"/>
</dbReference>
<dbReference type="Gene3D" id="2.60.40.10">
    <property type="entry name" value="Immunoglobulins"/>
    <property type="match status" value="2"/>
</dbReference>
<feature type="domain" description="Beta galactosidase small chain/" evidence="12">
    <location>
        <begin position="768"/>
        <end position="1042"/>
    </location>
</feature>
<keyword evidence="11" id="KW-0732">Signal</keyword>
<dbReference type="Pfam" id="PF02836">
    <property type="entry name" value="Glyco_hydro_2_C"/>
    <property type="match status" value="1"/>
</dbReference>
<dbReference type="GO" id="GO:0030246">
    <property type="term" value="F:carbohydrate binding"/>
    <property type="evidence" value="ECO:0007669"/>
    <property type="project" value="InterPro"/>
</dbReference>
<evidence type="ECO:0000313" key="13">
    <source>
        <dbReference type="EMBL" id="RHE92929.1"/>
    </source>
</evidence>
<dbReference type="InterPro" id="IPR004199">
    <property type="entry name" value="B-gal_small/dom_5"/>
</dbReference>
<dbReference type="Proteomes" id="UP000285650">
    <property type="component" value="Unassembled WGS sequence"/>
</dbReference>
<name>A0A414LDK4_9BACE</name>
<keyword evidence="8 10" id="KW-0326">Glycosidase</keyword>
<dbReference type="GO" id="GO:0009341">
    <property type="term" value="C:beta-galactosidase complex"/>
    <property type="evidence" value="ECO:0007669"/>
    <property type="project" value="InterPro"/>
</dbReference>
<reference evidence="13 14" key="1">
    <citation type="submission" date="2018-08" db="EMBL/GenBank/DDBJ databases">
        <title>A genome reference for cultivated species of the human gut microbiota.</title>
        <authorList>
            <person name="Zou Y."/>
            <person name="Xue W."/>
            <person name="Luo G."/>
        </authorList>
    </citation>
    <scope>NUCLEOTIDE SEQUENCE [LARGE SCALE GENOMIC DNA]</scope>
    <source>
        <strain evidence="13 14">AM27-17</strain>
    </source>
</reference>
<evidence type="ECO:0000256" key="6">
    <source>
        <dbReference type="ARBA" id="ARBA00022801"/>
    </source>
</evidence>
<evidence type="ECO:0000256" key="1">
    <source>
        <dbReference type="ARBA" id="ARBA00001412"/>
    </source>
</evidence>
<sequence>MRKYAAYAIFVLLIFPFSVFAQADEKPEWNNELVSGVNKEKACQVEIPFDSETQALQLSTEESPYYQTLNGTWKFHWVADPKDRPVNFYLPDYNVSTWDDIKVPATWQIEAVRTNKNWDKPLYCNTIYPFGNWRSMEWPNVIQPRPADYTFATMPNPVGSYRREFTLPDSWEGRDVFIRFNGVEAGYYIWLNGKKVGYSEDSYLPSEFNLTPYLKKGSNVLAVEVYRFTDGSFLECQDFWRFSGIFRDVFLWSAPKTQIRDFFFSTDLDEAYKNAKVTLDVEVTGKKRACDIVVKLTDKAGNTIITQTHRAAMGVNTLNFDVENPLKWTAETPNLYDLTISLVQKGKSIDLRHTKVGFREVGFAADGKLLVNGKPILFKGANRHDHSPLNGRTVSKEEMERDVQIMKSLNLNAVRTSHYPNNPYFYELCDQYGLYVLAEANVECHGLMSLSGEPSWEKAFTERNENHVKRYRNHVSIVMWSMGNESGKGANFSTAEKAIKKLDSTRPSHYEGNSEYCDVTSSMYPSVEWLESVGKERLNKYQKGETFKSHVICEYAHAMGNSMGNFREYLEVYERYPGLIGGFIWDWVDQSIKMPTPDGKGYYMAAGGDFGDKPNDSNFCTNGVIFSDRTYSAKAYEVKKVNQPIYVEALGNDQYQLTNKRFHSDVADLYGRYEIQKDGKVVYSANLDELNLAPGANKVITISDAHIQHKPGAEYFINFSFKQKKDTKWAKAEYEVASEQFKLSGSERALFVAAKGFIDLSEQDNAYVVKGEKFEITFSKSEGTLAAYSLNGVPMISKGPALNLFRSPTDNDKQVSGEWQRKGLYDLKCEVGQWNVNKEDDEVVLCIRNSYKARNGFDYQTELEYRVAADGSVMVNSVIIPAVKGEIIPRVGYRLELPEGFERMRWYGRGPLENYVDRKWASNVDVYESTVSDQWVKYVKPQEMGNHEDIRWISITNFDGQGFVFVAADKLSATALHVRAQDMTDPEQLQKRIHDYEIMQRKETILCLDAANRPLGNASCGPGPMQKYELRSEPLAFSFMMLPLERSYTQDELTEKARVQMPVSMPVLVDRDNKGFLRMTTNTPFAIIYYSVDGSEFKLYTEPIRLLAACKVTAYAVSEKLGKSMKTTVELSEYVDPVE</sequence>
<evidence type="ECO:0000259" key="12">
    <source>
        <dbReference type="SMART" id="SM01038"/>
    </source>
</evidence>
<evidence type="ECO:0000256" key="4">
    <source>
        <dbReference type="ARBA" id="ARBA00011245"/>
    </source>
</evidence>
<dbReference type="Pfam" id="PF02929">
    <property type="entry name" value="Bgal_small_N"/>
    <property type="match status" value="1"/>
</dbReference>
<dbReference type="PANTHER" id="PTHR46323">
    <property type="entry name" value="BETA-GALACTOSIDASE"/>
    <property type="match status" value="1"/>
</dbReference>
<evidence type="ECO:0000256" key="11">
    <source>
        <dbReference type="SAM" id="SignalP"/>
    </source>
</evidence>
<dbReference type="InterPro" id="IPR006101">
    <property type="entry name" value="Glyco_hydro_2"/>
</dbReference>
<dbReference type="InterPro" id="IPR006103">
    <property type="entry name" value="Glyco_hydro_2_cat"/>
</dbReference>
<dbReference type="EC" id="3.2.1.23" evidence="5 10"/>
<comment type="caution">
    <text evidence="13">The sequence shown here is derived from an EMBL/GenBank/DDBJ whole genome shotgun (WGS) entry which is preliminary data.</text>
</comment>
<dbReference type="InterPro" id="IPR006102">
    <property type="entry name" value="Ig-like_GH2"/>
</dbReference>
<evidence type="ECO:0000256" key="9">
    <source>
        <dbReference type="ARBA" id="ARBA00032230"/>
    </source>
</evidence>
<dbReference type="SUPFAM" id="SSF51445">
    <property type="entry name" value="(Trans)glycosidases"/>
    <property type="match status" value="1"/>
</dbReference>
<evidence type="ECO:0000256" key="3">
    <source>
        <dbReference type="ARBA" id="ARBA00007401"/>
    </source>
</evidence>
<dbReference type="SUPFAM" id="SSF49785">
    <property type="entry name" value="Galactose-binding domain-like"/>
    <property type="match status" value="1"/>
</dbReference>
<comment type="similarity">
    <text evidence="3 10">Belongs to the glycosyl hydrolase 2 family.</text>
</comment>
<dbReference type="Pfam" id="PF16353">
    <property type="entry name" value="LacZ_4"/>
    <property type="match status" value="1"/>
</dbReference>
<dbReference type="InterPro" id="IPR013783">
    <property type="entry name" value="Ig-like_fold"/>
</dbReference>
<dbReference type="InterPro" id="IPR006104">
    <property type="entry name" value="Glyco_hydro_2_N"/>
</dbReference>
<evidence type="ECO:0000256" key="5">
    <source>
        <dbReference type="ARBA" id="ARBA00012756"/>
    </source>
</evidence>
<dbReference type="EMBL" id="QSKV01000004">
    <property type="protein sequence ID" value="RHE92929.1"/>
    <property type="molecule type" value="Genomic_DNA"/>
</dbReference>
<feature type="signal peptide" evidence="11">
    <location>
        <begin position="1"/>
        <end position="23"/>
    </location>
</feature>